<feature type="chain" id="PRO_5045130422" evidence="1">
    <location>
        <begin position="20"/>
        <end position="151"/>
    </location>
</feature>
<sequence length="151" mass="16761">MRSITAGVLCWTLAFPALAAEPVSLDWLSGHWCGEQGQTRIEEQWTQPAGGALLGLSRTLKDDRMTGFEFMRIERQQGVQHLLAQPGGSPPTAFRLIESGQQSARFSNPQHDFPQTIRYWREGESLRAEISGPDGRGGETRIGFEYARCPG</sequence>
<dbReference type="Pfam" id="PF19780">
    <property type="entry name" value="DUF6265"/>
    <property type="match status" value="1"/>
</dbReference>
<keyword evidence="1" id="KW-0732">Signal</keyword>
<name>A0ABT0GEC7_9GAMM</name>
<evidence type="ECO:0000256" key="1">
    <source>
        <dbReference type="SAM" id="SignalP"/>
    </source>
</evidence>
<gene>
    <name evidence="3" type="ORF">M0G41_04350</name>
</gene>
<reference evidence="3" key="1">
    <citation type="submission" date="2022-04" db="EMBL/GenBank/DDBJ databases">
        <title>Lysobacter sp. CAU 1642 isolated from sea sand.</title>
        <authorList>
            <person name="Kim W."/>
        </authorList>
    </citation>
    <scope>NUCLEOTIDE SEQUENCE</scope>
    <source>
        <strain evidence="3">CAU 1642</strain>
    </source>
</reference>
<dbReference type="Proteomes" id="UP001431449">
    <property type="component" value="Unassembled WGS sequence"/>
</dbReference>
<comment type="caution">
    <text evidence="3">The sequence shown here is derived from an EMBL/GenBank/DDBJ whole genome shotgun (WGS) entry which is preliminary data.</text>
</comment>
<feature type="domain" description="DUF6265" evidence="2">
    <location>
        <begin position="26"/>
        <end position="131"/>
    </location>
</feature>
<dbReference type="InterPro" id="IPR046232">
    <property type="entry name" value="DUF6265"/>
</dbReference>
<evidence type="ECO:0000313" key="4">
    <source>
        <dbReference type="Proteomes" id="UP001431449"/>
    </source>
</evidence>
<feature type="signal peptide" evidence="1">
    <location>
        <begin position="1"/>
        <end position="19"/>
    </location>
</feature>
<evidence type="ECO:0000313" key="3">
    <source>
        <dbReference type="EMBL" id="MCK7592898.1"/>
    </source>
</evidence>
<dbReference type="RefSeq" id="WP_248205513.1">
    <property type="nucleotide sequence ID" value="NZ_JALNMH010000002.1"/>
</dbReference>
<organism evidence="3 4">
    <name type="scientific">Pseudomarimonas salicorniae</name>
    <dbReference type="NCBI Taxonomy" id="2933270"/>
    <lineage>
        <taxon>Bacteria</taxon>
        <taxon>Pseudomonadati</taxon>
        <taxon>Pseudomonadota</taxon>
        <taxon>Gammaproteobacteria</taxon>
        <taxon>Lysobacterales</taxon>
        <taxon>Lysobacteraceae</taxon>
        <taxon>Pseudomarimonas</taxon>
    </lineage>
</organism>
<proteinExistence type="predicted"/>
<accession>A0ABT0GEC7</accession>
<dbReference type="EMBL" id="JALNMH010000002">
    <property type="protein sequence ID" value="MCK7592898.1"/>
    <property type="molecule type" value="Genomic_DNA"/>
</dbReference>
<evidence type="ECO:0000259" key="2">
    <source>
        <dbReference type="Pfam" id="PF19780"/>
    </source>
</evidence>
<keyword evidence="4" id="KW-1185">Reference proteome</keyword>
<protein>
    <submittedName>
        <fullName evidence="3">DUF6265 family protein</fullName>
    </submittedName>
</protein>